<evidence type="ECO:0000313" key="11">
    <source>
        <dbReference type="EMBL" id="MBB5270885.1"/>
    </source>
</evidence>
<dbReference type="Pfam" id="PF00078">
    <property type="entry name" value="RVT_1"/>
    <property type="match status" value="1"/>
</dbReference>
<evidence type="ECO:0000256" key="2">
    <source>
        <dbReference type="ARBA" id="ARBA00022679"/>
    </source>
</evidence>
<dbReference type="InterPro" id="IPR000477">
    <property type="entry name" value="RT_dom"/>
</dbReference>
<dbReference type="RefSeq" id="WP_183964668.1">
    <property type="nucleotide sequence ID" value="NZ_BAABEW010000010.1"/>
</dbReference>
<evidence type="ECO:0000256" key="6">
    <source>
        <dbReference type="ARBA" id="ARBA00022918"/>
    </source>
</evidence>
<dbReference type="InterPro" id="IPR051083">
    <property type="entry name" value="GrpII_Intron_Splice-Mob/Def"/>
</dbReference>
<keyword evidence="2" id="KW-0808">Transferase</keyword>
<protein>
    <recommendedName>
        <fullName evidence="1">RNA-directed DNA polymerase</fullName>
        <ecNumber evidence="1">2.7.7.49</ecNumber>
    </recommendedName>
</protein>
<keyword evidence="7" id="KW-0051">Antiviral defense</keyword>
<evidence type="ECO:0000256" key="4">
    <source>
        <dbReference type="ARBA" id="ARBA00022723"/>
    </source>
</evidence>
<dbReference type="AlphaFoldDB" id="A0A7W8HGP5"/>
<evidence type="ECO:0000313" key="12">
    <source>
        <dbReference type="Proteomes" id="UP000532440"/>
    </source>
</evidence>
<dbReference type="InterPro" id="IPR000123">
    <property type="entry name" value="Reverse_transcriptase_msDNA"/>
</dbReference>
<dbReference type="GO" id="GO:0051607">
    <property type="term" value="P:defense response to virus"/>
    <property type="evidence" value="ECO:0007669"/>
    <property type="project" value="UniProtKB-KW"/>
</dbReference>
<evidence type="ECO:0000256" key="8">
    <source>
        <dbReference type="ARBA" id="ARBA00034120"/>
    </source>
</evidence>
<dbReference type="GO" id="GO:0046872">
    <property type="term" value="F:metal ion binding"/>
    <property type="evidence" value="ECO:0007669"/>
    <property type="project" value="UniProtKB-KW"/>
</dbReference>
<evidence type="ECO:0000256" key="1">
    <source>
        <dbReference type="ARBA" id="ARBA00012493"/>
    </source>
</evidence>
<reference evidence="11 12" key="1">
    <citation type="submission" date="2020-08" db="EMBL/GenBank/DDBJ databases">
        <title>Genomic Encyclopedia of Type Strains, Phase IV (KMG-IV): sequencing the most valuable type-strain genomes for metagenomic binning, comparative biology and taxonomic classification.</title>
        <authorList>
            <person name="Goeker M."/>
        </authorList>
    </citation>
    <scope>NUCLEOTIDE SEQUENCE [LARGE SCALE GENOMIC DNA]</scope>
    <source>
        <strain evidence="11 12">DSM 29781</strain>
    </source>
</reference>
<comment type="similarity">
    <text evidence="8">Belongs to the bacterial reverse transcriptase family.</text>
</comment>
<sequence length="572" mass="63677">MSKLESLRKASTLHDLARLLGFKAKALAYVLYVIPEAKKYTEYKIPKRSGGARTIQAPVAELKLLQRRTSNLLQDCIGELADKGQRSDPFVHGFRRHRSIITNASRHRNRRLVVNLDISDFFGSINFGRVRGLLIKDDAFSLNPSVATVIAQIACHENALPQGSPCSPVLANLVARPLDLRLLAHAKRRGFVYTRYADDITFSTRLKNPPAAIVQHKPGTGLHAWEAAPTLVRAIEKSGFSVNASKTRAQYRDSRQDVTGLVVNRRVNVPREYRRQVRAMVHRLTTTGAFEIRKNVLAAGSTTLRAIPGNFEELQGMLGYIASIDAAAEHNRKDNAIAARSQRETYRRFLFYREFFCVDRPVIVCEGKTDNVYLRSALRKLAPLFPSLASVTASGELRMNVRLYKADGKKTSSLMGLTGGAAPLLAFLREYRKASETFVSKGNRFPLIVVVDNDGASKDIFSFIKKITGSHKMIDGSEPYYRLMPMVFVVPIPKPPSSTTAAIESLFDSSLLSTIHKGKIFHGSDKGFDEDKHYTKSVFAKEVVEPHFDKINFDGFKPLLDAISEVVGLSSP</sequence>
<accession>A0A7W8HGP5</accession>
<dbReference type="PANTHER" id="PTHR34047">
    <property type="entry name" value="NUCLEAR INTRON MATURASE 1, MITOCHONDRIAL-RELATED"/>
    <property type="match status" value="1"/>
</dbReference>
<evidence type="ECO:0000256" key="7">
    <source>
        <dbReference type="ARBA" id="ARBA00023118"/>
    </source>
</evidence>
<evidence type="ECO:0000259" key="10">
    <source>
        <dbReference type="PROSITE" id="PS50878"/>
    </source>
</evidence>
<comment type="catalytic activity">
    <reaction evidence="9">
        <text>DNA(n) + a 2'-deoxyribonucleoside 5'-triphosphate = DNA(n+1) + diphosphate</text>
        <dbReference type="Rhea" id="RHEA:22508"/>
        <dbReference type="Rhea" id="RHEA-COMP:17339"/>
        <dbReference type="Rhea" id="RHEA-COMP:17340"/>
        <dbReference type="ChEBI" id="CHEBI:33019"/>
        <dbReference type="ChEBI" id="CHEBI:61560"/>
        <dbReference type="ChEBI" id="CHEBI:173112"/>
        <dbReference type="EC" id="2.7.7.49"/>
    </reaction>
</comment>
<dbReference type="PANTHER" id="PTHR34047:SF7">
    <property type="entry name" value="RNA-DIRECTED DNA POLYMERASE"/>
    <property type="match status" value="1"/>
</dbReference>
<keyword evidence="4" id="KW-0479">Metal-binding</keyword>
<evidence type="ECO:0000256" key="9">
    <source>
        <dbReference type="ARBA" id="ARBA00048173"/>
    </source>
</evidence>
<dbReference type="Proteomes" id="UP000532440">
    <property type="component" value="Unassembled WGS sequence"/>
</dbReference>
<gene>
    <name evidence="11" type="ORF">HNQ70_000889</name>
</gene>
<feature type="domain" description="Reverse transcriptase" evidence="10">
    <location>
        <begin position="46"/>
        <end position="263"/>
    </location>
</feature>
<name>A0A7W8HGP5_9BURK</name>
<keyword evidence="6" id="KW-0695">RNA-directed DNA polymerase</keyword>
<dbReference type="EC" id="2.7.7.49" evidence="1"/>
<dbReference type="GO" id="GO:0003723">
    <property type="term" value="F:RNA binding"/>
    <property type="evidence" value="ECO:0007669"/>
    <property type="project" value="InterPro"/>
</dbReference>
<dbReference type="EMBL" id="JACHGB010000002">
    <property type="protein sequence ID" value="MBB5270885.1"/>
    <property type="molecule type" value="Genomic_DNA"/>
</dbReference>
<organism evidence="11 12">
    <name type="scientific">Quisquiliibacterium transsilvanicum</name>
    <dbReference type="NCBI Taxonomy" id="1549638"/>
    <lineage>
        <taxon>Bacteria</taxon>
        <taxon>Pseudomonadati</taxon>
        <taxon>Pseudomonadota</taxon>
        <taxon>Betaproteobacteria</taxon>
        <taxon>Burkholderiales</taxon>
        <taxon>Burkholderiaceae</taxon>
        <taxon>Quisquiliibacterium</taxon>
    </lineage>
</organism>
<dbReference type="PRINTS" id="PR00866">
    <property type="entry name" value="RNADNAPOLMS"/>
</dbReference>
<dbReference type="CDD" id="cd03487">
    <property type="entry name" value="RT_Bac_retron_II"/>
    <property type="match status" value="1"/>
</dbReference>
<keyword evidence="12" id="KW-1185">Reference proteome</keyword>
<proteinExistence type="inferred from homology"/>
<dbReference type="SUPFAM" id="SSF56672">
    <property type="entry name" value="DNA/RNA polymerases"/>
    <property type="match status" value="1"/>
</dbReference>
<evidence type="ECO:0000256" key="5">
    <source>
        <dbReference type="ARBA" id="ARBA00022842"/>
    </source>
</evidence>
<dbReference type="NCBIfam" id="NF038237">
    <property type="entry name" value="retron_Ec67_fus"/>
    <property type="match status" value="1"/>
</dbReference>
<dbReference type="GO" id="GO:0003964">
    <property type="term" value="F:RNA-directed DNA polymerase activity"/>
    <property type="evidence" value="ECO:0007669"/>
    <property type="project" value="UniProtKB-KW"/>
</dbReference>
<evidence type="ECO:0000256" key="3">
    <source>
        <dbReference type="ARBA" id="ARBA00022695"/>
    </source>
</evidence>
<keyword evidence="3" id="KW-0548">Nucleotidyltransferase</keyword>
<keyword evidence="5" id="KW-0460">Magnesium</keyword>
<dbReference type="InterPro" id="IPR043502">
    <property type="entry name" value="DNA/RNA_pol_sf"/>
</dbReference>
<dbReference type="PROSITE" id="PS50878">
    <property type="entry name" value="RT_POL"/>
    <property type="match status" value="1"/>
</dbReference>
<dbReference type="InterPro" id="IPR053543">
    <property type="entry name" value="Bacterial_RT"/>
</dbReference>
<comment type="caution">
    <text evidence="11">The sequence shown here is derived from an EMBL/GenBank/DDBJ whole genome shotgun (WGS) entry which is preliminary data.</text>
</comment>